<proteinExistence type="predicted"/>
<reference evidence="2" key="1">
    <citation type="journal article" date="2019" name="Int. J. Syst. Evol. Microbiol.">
        <title>The Global Catalogue of Microorganisms (GCM) 10K type strain sequencing project: providing services to taxonomists for standard genome sequencing and annotation.</title>
        <authorList>
            <consortium name="The Broad Institute Genomics Platform"/>
            <consortium name="The Broad Institute Genome Sequencing Center for Infectious Disease"/>
            <person name="Wu L."/>
            <person name="Ma J."/>
        </authorList>
    </citation>
    <scope>NUCLEOTIDE SEQUENCE [LARGE SCALE GENOMIC DNA]</scope>
    <source>
        <strain evidence="2">CECT 8979</strain>
    </source>
</reference>
<dbReference type="Proteomes" id="UP001595812">
    <property type="component" value="Unassembled WGS sequence"/>
</dbReference>
<sequence length="327" mass="34873">MKLTSNLFTLILFGVALNAQTLEKSSIDSGGSSTNASGIAIVYTIGEVAVQESSTGGVSRSEGFIGEAPKLNLSAKVYLQGPLLNPDTPTLMNDNLRSLGLIPTTSPYSDNATCEATVFNTTGNGAIVDWVWLTLRSKDNTSSLINGRSALLRRDGSIVDVDGVTPISLRAYQNTYYLAIEHRNHLGVMNESPMQFSSTSITNFDTTNPSFSTFGTNAVTTLPNLMGSNALWAGDVNSNGQIRYLGPGNDTNTIKDAVLANSSNATSSNFFPFSAYSNADINMNGQVRYLGPGNDTNILKDIILGHPSNGTTSNFFPFISQIPNINQ</sequence>
<dbReference type="RefSeq" id="WP_386098215.1">
    <property type="nucleotide sequence ID" value="NZ_JBHSAT010000004.1"/>
</dbReference>
<keyword evidence="2" id="KW-1185">Reference proteome</keyword>
<comment type="caution">
    <text evidence="1">The sequence shown here is derived from an EMBL/GenBank/DDBJ whole genome shotgun (WGS) entry which is preliminary data.</text>
</comment>
<accession>A0ABV8AFL8</accession>
<name>A0ABV8AFL8_9FLAO</name>
<dbReference type="EMBL" id="JBHSAT010000004">
    <property type="protein sequence ID" value="MFC3876887.1"/>
    <property type="molecule type" value="Genomic_DNA"/>
</dbReference>
<organism evidence="1 2">
    <name type="scientific">Winogradskyella maritima</name>
    <dbReference type="NCBI Taxonomy" id="1517766"/>
    <lineage>
        <taxon>Bacteria</taxon>
        <taxon>Pseudomonadati</taxon>
        <taxon>Bacteroidota</taxon>
        <taxon>Flavobacteriia</taxon>
        <taxon>Flavobacteriales</taxon>
        <taxon>Flavobacteriaceae</taxon>
        <taxon>Winogradskyella</taxon>
    </lineage>
</organism>
<evidence type="ECO:0000313" key="2">
    <source>
        <dbReference type="Proteomes" id="UP001595812"/>
    </source>
</evidence>
<protein>
    <submittedName>
        <fullName evidence="1">Hemagglutinin protein</fullName>
    </submittedName>
</protein>
<gene>
    <name evidence="1" type="ORF">ACFOSX_06545</name>
</gene>
<evidence type="ECO:0000313" key="1">
    <source>
        <dbReference type="EMBL" id="MFC3876887.1"/>
    </source>
</evidence>